<evidence type="ECO:0000259" key="5">
    <source>
        <dbReference type="PROSITE" id="PS50977"/>
    </source>
</evidence>
<name>A0A8J3NCM7_9ACTN</name>
<keyword evidence="3" id="KW-0804">Transcription</keyword>
<keyword evidence="7" id="KW-1185">Reference proteome</keyword>
<protein>
    <submittedName>
        <fullName evidence="6">TetR family transcriptional regulator</fullName>
    </submittedName>
</protein>
<sequence>MPRGPANPTAVRDRLLTAARELFYAQGVHAVGVNEIAARAGASKLSLYRYFPAKDDLVAAMLAEHSDRIHAWLVRNTADAPAGADRVLSVFDLLIEWFAQPGYRGCAVVNTVTDTRAEPRVAEIARRHLLRYRELLETRVREAGGREPRALARQLLLLIEGASVVTAIDGDAQAGRAARRAARDLLSAHRTEPAAR</sequence>
<dbReference type="PROSITE" id="PS50977">
    <property type="entry name" value="HTH_TETR_2"/>
    <property type="match status" value="1"/>
</dbReference>
<dbReference type="PANTHER" id="PTHR47506">
    <property type="entry name" value="TRANSCRIPTIONAL REGULATORY PROTEIN"/>
    <property type="match status" value="1"/>
</dbReference>
<feature type="DNA-binding region" description="H-T-H motif" evidence="4">
    <location>
        <begin position="32"/>
        <end position="51"/>
    </location>
</feature>
<dbReference type="GO" id="GO:0003677">
    <property type="term" value="F:DNA binding"/>
    <property type="evidence" value="ECO:0007669"/>
    <property type="project" value="UniProtKB-UniRule"/>
</dbReference>
<dbReference type="SUPFAM" id="SSF46689">
    <property type="entry name" value="Homeodomain-like"/>
    <property type="match status" value="1"/>
</dbReference>
<evidence type="ECO:0000256" key="1">
    <source>
        <dbReference type="ARBA" id="ARBA00023015"/>
    </source>
</evidence>
<organism evidence="6 7">
    <name type="scientific">Actinocatenispora rupis</name>
    <dbReference type="NCBI Taxonomy" id="519421"/>
    <lineage>
        <taxon>Bacteria</taxon>
        <taxon>Bacillati</taxon>
        <taxon>Actinomycetota</taxon>
        <taxon>Actinomycetes</taxon>
        <taxon>Micromonosporales</taxon>
        <taxon>Micromonosporaceae</taxon>
        <taxon>Actinocatenispora</taxon>
    </lineage>
</organism>
<dbReference type="InterPro" id="IPR009057">
    <property type="entry name" value="Homeodomain-like_sf"/>
</dbReference>
<dbReference type="InterPro" id="IPR036271">
    <property type="entry name" value="Tet_transcr_reg_TetR-rel_C_sf"/>
</dbReference>
<dbReference type="RefSeq" id="WP_203662293.1">
    <property type="nucleotide sequence ID" value="NZ_BAAAZM010000018.1"/>
</dbReference>
<dbReference type="PANTHER" id="PTHR47506:SF3">
    <property type="entry name" value="HTH-TYPE TRANSCRIPTIONAL REGULATOR LMRA"/>
    <property type="match status" value="1"/>
</dbReference>
<evidence type="ECO:0000313" key="7">
    <source>
        <dbReference type="Proteomes" id="UP000612808"/>
    </source>
</evidence>
<reference evidence="6" key="1">
    <citation type="submission" date="2021-01" db="EMBL/GenBank/DDBJ databases">
        <title>Whole genome shotgun sequence of Actinocatenispora rupis NBRC 107355.</title>
        <authorList>
            <person name="Komaki H."/>
            <person name="Tamura T."/>
        </authorList>
    </citation>
    <scope>NUCLEOTIDE SEQUENCE</scope>
    <source>
        <strain evidence="6">NBRC 107355</strain>
    </source>
</reference>
<evidence type="ECO:0000256" key="4">
    <source>
        <dbReference type="PROSITE-ProRule" id="PRU00335"/>
    </source>
</evidence>
<dbReference type="InterPro" id="IPR001647">
    <property type="entry name" value="HTH_TetR"/>
</dbReference>
<evidence type="ECO:0000256" key="2">
    <source>
        <dbReference type="ARBA" id="ARBA00023125"/>
    </source>
</evidence>
<dbReference type="SUPFAM" id="SSF48498">
    <property type="entry name" value="Tetracyclin repressor-like, C-terminal domain"/>
    <property type="match status" value="1"/>
</dbReference>
<keyword evidence="1" id="KW-0805">Transcription regulation</keyword>
<keyword evidence="2 4" id="KW-0238">DNA-binding</keyword>
<evidence type="ECO:0000313" key="6">
    <source>
        <dbReference type="EMBL" id="GID14479.1"/>
    </source>
</evidence>
<proteinExistence type="predicted"/>
<dbReference type="EMBL" id="BOMB01000031">
    <property type="protein sequence ID" value="GID14479.1"/>
    <property type="molecule type" value="Genomic_DNA"/>
</dbReference>
<dbReference type="Gene3D" id="1.10.357.10">
    <property type="entry name" value="Tetracycline Repressor, domain 2"/>
    <property type="match status" value="1"/>
</dbReference>
<evidence type="ECO:0000256" key="3">
    <source>
        <dbReference type="ARBA" id="ARBA00023163"/>
    </source>
</evidence>
<comment type="caution">
    <text evidence="6">The sequence shown here is derived from an EMBL/GenBank/DDBJ whole genome shotgun (WGS) entry which is preliminary data.</text>
</comment>
<feature type="domain" description="HTH tetR-type" evidence="5">
    <location>
        <begin position="9"/>
        <end position="69"/>
    </location>
</feature>
<dbReference type="Proteomes" id="UP000612808">
    <property type="component" value="Unassembled WGS sequence"/>
</dbReference>
<dbReference type="AlphaFoldDB" id="A0A8J3NCM7"/>
<accession>A0A8J3NCM7</accession>
<gene>
    <name evidence="6" type="ORF">Aru02nite_53680</name>
</gene>
<dbReference type="PRINTS" id="PR00455">
    <property type="entry name" value="HTHTETR"/>
</dbReference>
<dbReference type="Pfam" id="PF00440">
    <property type="entry name" value="TetR_N"/>
    <property type="match status" value="1"/>
</dbReference>